<dbReference type="EMBL" id="CP043869">
    <property type="protein sequence ID" value="QEQ98276.1"/>
    <property type="molecule type" value="Genomic_DNA"/>
</dbReference>
<proteinExistence type="inferred from homology"/>
<evidence type="ECO:0000256" key="1">
    <source>
        <dbReference type="ARBA" id="ARBA00004141"/>
    </source>
</evidence>
<gene>
    <name evidence="7" type="ORF">F0U83_01035</name>
</gene>
<evidence type="ECO:0000313" key="7">
    <source>
        <dbReference type="EMBL" id="QEQ98276.1"/>
    </source>
</evidence>
<keyword evidence="5 6" id="KW-0472">Membrane</keyword>
<protein>
    <submittedName>
        <fullName evidence="7">DUF423 domain-containing protein</fullName>
    </submittedName>
</protein>
<organism evidence="7 8">
    <name type="scientific">Neptunomonas concharum</name>
    <dbReference type="NCBI Taxonomy" id="1031538"/>
    <lineage>
        <taxon>Bacteria</taxon>
        <taxon>Pseudomonadati</taxon>
        <taxon>Pseudomonadota</taxon>
        <taxon>Gammaproteobacteria</taxon>
        <taxon>Oceanospirillales</taxon>
        <taxon>Oceanospirillaceae</taxon>
        <taxon>Neptunomonas</taxon>
    </lineage>
</organism>
<dbReference type="PANTHER" id="PTHR43461">
    <property type="entry name" value="TRANSMEMBRANE PROTEIN 256"/>
    <property type="match status" value="1"/>
</dbReference>
<keyword evidence="8" id="KW-1185">Reference proteome</keyword>
<dbReference type="GO" id="GO:0005886">
    <property type="term" value="C:plasma membrane"/>
    <property type="evidence" value="ECO:0007669"/>
    <property type="project" value="TreeGrafter"/>
</dbReference>
<sequence length="127" mass="13503">MVRCYLAVAGVSGAIAVGLGAFAAHGLKHQLTDRLLGVFQTGVQYQFYHTLALLLIGLLLSNSHSRWLKVSGALFILGMLFFSGSLYVLALSGIHWFGVITPVGGVALLAGWLSLVGFVVSEKRNGE</sequence>
<evidence type="ECO:0000256" key="5">
    <source>
        <dbReference type="ARBA" id="ARBA00023136"/>
    </source>
</evidence>
<feature type="transmembrane region" description="Helical" evidence="6">
    <location>
        <begin position="96"/>
        <end position="120"/>
    </location>
</feature>
<dbReference type="AlphaFoldDB" id="A0A5P1RGK8"/>
<keyword evidence="3 6" id="KW-0812">Transmembrane</keyword>
<evidence type="ECO:0000313" key="8">
    <source>
        <dbReference type="Proteomes" id="UP000324760"/>
    </source>
</evidence>
<evidence type="ECO:0000256" key="3">
    <source>
        <dbReference type="ARBA" id="ARBA00022692"/>
    </source>
</evidence>
<feature type="transmembrane region" description="Helical" evidence="6">
    <location>
        <begin position="70"/>
        <end position="90"/>
    </location>
</feature>
<dbReference type="OrthoDB" id="9802121at2"/>
<dbReference type="Pfam" id="PF04241">
    <property type="entry name" value="DUF423"/>
    <property type="match status" value="1"/>
</dbReference>
<evidence type="ECO:0000256" key="4">
    <source>
        <dbReference type="ARBA" id="ARBA00022989"/>
    </source>
</evidence>
<keyword evidence="4 6" id="KW-1133">Transmembrane helix</keyword>
<dbReference type="InterPro" id="IPR006696">
    <property type="entry name" value="DUF423"/>
</dbReference>
<dbReference type="Proteomes" id="UP000324760">
    <property type="component" value="Chromosome"/>
</dbReference>
<dbReference type="PANTHER" id="PTHR43461:SF1">
    <property type="entry name" value="TRANSMEMBRANE PROTEIN 256"/>
    <property type="match status" value="1"/>
</dbReference>
<comment type="subcellular location">
    <subcellularLocation>
        <location evidence="1">Membrane</location>
        <topology evidence="1">Multi-pass membrane protein</topology>
    </subcellularLocation>
</comment>
<feature type="transmembrane region" description="Helical" evidence="6">
    <location>
        <begin position="47"/>
        <end position="63"/>
    </location>
</feature>
<comment type="similarity">
    <text evidence="2">Belongs to the UPF0382 family.</text>
</comment>
<evidence type="ECO:0000256" key="6">
    <source>
        <dbReference type="SAM" id="Phobius"/>
    </source>
</evidence>
<dbReference type="KEGG" id="ncu:F0U83_01035"/>
<reference evidence="7 8" key="1">
    <citation type="journal article" date="2019" name="Biochem. Eng. J.">
        <title>Metabolic engineering of the marine bacteria Neptunomonas concharum for the production of acetoin and meso-2,3-butanediol from acetate.</title>
        <authorList>
            <person name="Li W."/>
            <person name="Pu N."/>
            <person name="Liu C.-X."/>
            <person name="Yuan Q.-P."/>
            <person name="Li Z.-J."/>
        </authorList>
    </citation>
    <scope>NUCLEOTIDE SEQUENCE [LARGE SCALE GENOMIC DNA]</scope>
    <source>
        <strain evidence="7 8">JCM17730</strain>
    </source>
</reference>
<evidence type="ECO:0000256" key="2">
    <source>
        <dbReference type="ARBA" id="ARBA00009694"/>
    </source>
</evidence>
<name>A0A5P1RGK8_9GAMM</name>
<accession>A0A5P1RGK8</accession>